<keyword evidence="3" id="KW-1185">Reference proteome</keyword>
<sequence>MGWFDGWFGSGGSDPDPLRRLDPKLREFFEKESPVKYTTAENQQQQQQQQQRPQPQHQQQQRQRQQTPQQTLTPSPDQQQPSVPRESLYQDGRYAHLWKTYRPLASVEAETKSDHERLTDVLEAYKERRAQIGRAALENCADEQLAWNECMKSGSWTARMTMCRAEVQRFERCYNAQSRLLKALGYLSVHGRSAAVDEDIQMRADALYQRMVAQEREIERAREEGREAPVFPSVFEGKEAAVAAAAAAAAIPGEGKDDRRFEPNAATLALWKEKLEKLPAEERAAEEAALRAEHRAKVEMATRLQGLWQEQAKEREARKEKGQETIFDKFRSVVPGPWSGPKSE</sequence>
<name>A0ABQ0FYM3_9PEZI</name>
<evidence type="ECO:0000256" key="1">
    <source>
        <dbReference type="SAM" id="MobiDB-lite"/>
    </source>
</evidence>
<feature type="region of interest" description="Disordered" evidence="1">
    <location>
        <begin position="1"/>
        <end position="85"/>
    </location>
</feature>
<evidence type="ECO:0000313" key="2">
    <source>
        <dbReference type="EMBL" id="GAB1310514.1"/>
    </source>
</evidence>
<dbReference type="SUPFAM" id="SSF81995">
    <property type="entry name" value="beta-sandwich domain of Sec23/24"/>
    <property type="match status" value="1"/>
</dbReference>
<dbReference type="Proteomes" id="UP001628179">
    <property type="component" value="Unassembled WGS sequence"/>
</dbReference>
<feature type="compositionally biased region" description="Basic and acidic residues" evidence="1">
    <location>
        <begin position="16"/>
        <end position="34"/>
    </location>
</feature>
<gene>
    <name evidence="2" type="ORF">MFIFM68171_00724</name>
</gene>
<accession>A0ABQ0FYM3</accession>
<comment type="caution">
    <text evidence="2">The sequence shown here is derived from an EMBL/GenBank/DDBJ whole genome shotgun (WGS) entry which is preliminary data.</text>
</comment>
<protein>
    <submittedName>
        <fullName evidence="2">Autophagy-related protein 6</fullName>
    </submittedName>
</protein>
<feature type="compositionally biased region" description="Low complexity" evidence="1">
    <location>
        <begin position="43"/>
        <end position="81"/>
    </location>
</feature>
<dbReference type="GeneID" id="98171469"/>
<organism evidence="2 3">
    <name type="scientific">Madurella fahalii</name>
    <dbReference type="NCBI Taxonomy" id="1157608"/>
    <lineage>
        <taxon>Eukaryota</taxon>
        <taxon>Fungi</taxon>
        <taxon>Dikarya</taxon>
        <taxon>Ascomycota</taxon>
        <taxon>Pezizomycotina</taxon>
        <taxon>Sordariomycetes</taxon>
        <taxon>Sordariomycetidae</taxon>
        <taxon>Sordariales</taxon>
        <taxon>Sordariales incertae sedis</taxon>
        <taxon>Madurella</taxon>
    </lineage>
</organism>
<dbReference type="EMBL" id="BAAFSV010000001">
    <property type="protein sequence ID" value="GAB1310514.1"/>
    <property type="molecule type" value="Genomic_DNA"/>
</dbReference>
<evidence type="ECO:0000313" key="3">
    <source>
        <dbReference type="Proteomes" id="UP001628179"/>
    </source>
</evidence>
<dbReference type="RefSeq" id="XP_070912247.1">
    <property type="nucleotide sequence ID" value="XM_071056146.1"/>
</dbReference>
<reference evidence="2 3" key="1">
    <citation type="submission" date="2024-09" db="EMBL/GenBank/DDBJ databases">
        <title>Itraconazole resistance in Madurella fahalii resulting from another homologue of gene encoding cytochrome P450 14-alpha sterol demethylase (CYP51).</title>
        <authorList>
            <person name="Yoshioka I."/>
            <person name="Fahal A.H."/>
            <person name="Kaneko S."/>
            <person name="Yaguchi T."/>
        </authorList>
    </citation>
    <scope>NUCLEOTIDE SEQUENCE [LARGE SCALE GENOMIC DNA]</scope>
    <source>
        <strain evidence="2 3">IFM 68171</strain>
    </source>
</reference>
<proteinExistence type="predicted"/>